<name>A0A804KUU9_MUSAM</name>
<dbReference type="InParanoid" id="A0A804KUU9"/>
<accession>A0A804KUU9</accession>
<protein>
    <submittedName>
        <fullName evidence="1">(wild Malaysian banana) hypothetical protein</fullName>
    </submittedName>
</protein>
<keyword evidence="3" id="KW-1185">Reference proteome</keyword>
<organism evidence="2 3">
    <name type="scientific">Musa acuminata subsp. malaccensis</name>
    <name type="common">Wild banana</name>
    <name type="synonym">Musa malaccensis</name>
    <dbReference type="NCBI Taxonomy" id="214687"/>
    <lineage>
        <taxon>Eukaryota</taxon>
        <taxon>Viridiplantae</taxon>
        <taxon>Streptophyta</taxon>
        <taxon>Embryophyta</taxon>
        <taxon>Tracheophyta</taxon>
        <taxon>Spermatophyta</taxon>
        <taxon>Magnoliopsida</taxon>
        <taxon>Liliopsida</taxon>
        <taxon>Zingiberales</taxon>
        <taxon>Musaceae</taxon>
        <taxon>Musa</taxon>
    </lineage>
</organism>
<dbReference type="EnsemblPlants" id="Ma10_t10850.1">
    <property type="protein sequence ID" value="Ma10_p10850.1"/>
    <property type="gene ID" value="Ma10_g10850"/>
</dbReference>
<evidence type="ECO:0000313" key="1">
    <source>
        <dbReference type="EMBL" id="CAG1853164.1"/>
    </source>
</evidence>
<dbReference type="AlphaFoldDB" id="A0A804KUU9"/>
<reference evidence="2" key="2">
    <citation type="submission" date="2021-05" db="UniProtKB">
        <authorList>
            <consortium name="EnsemblPlants"/>
        </authorList>
    </citation>
    <scope>IDENTIFICATION</scope>
    <source>
        <strain evidence="2">subsp. malaccensis</strain>
    </source>
</reference>
<proteinExistence type="predicted"/>
<evidence type="ECO:0000313" key="2">
    <source>
        <dbReference type="EnsemblPlants" id="Ma10_p10850.1"/>
    </source>
</evidence>
<sequence length="50" mass="5632">MGRSPCCEKAHTNKGAWTKEEARHCLGATCGASDFKAQTLIYRLNKRYQT</sequence>
<dbReference type="EMBL" id="HG996476">
    <property type="protein sequence ID" value="CAG1853164.1"/>
    <property type="molecule type" value="Genomic_DNA"/>
</dbReference>
<dbReference type="Proteomes" id="UP000012960">
    <property type="component" value="Unplaced"/>
</dbReference>
<reference evidence="1" key="1">
    <citation type="submission" date="2021-03" db="EMBL/GenBank/DDBJ databases">
        <authorList>
            <consortium name="Genoscope - CEA"/>
            <person name="William W."/>
        </authorList>
    </citation>
    <scope>NUCLEOTIDE SEQUENCE</scope>
    <source>
        <strain evidence="1">Doubled-haploid Pahang</strain>
    </source>
</reference>
<gene>
    <name evidence="1" type="ORF">GSMUA_313900.1</name>
</gene>
<dbReference type="Gramene" id="Ma10_t10850.1">
    <property type="protein sequence ID" value="Ma10_p10850.1"/>
    <property type="gene ID" value="Ma10_g10850"/>
</dbReference>
<evidence type="ECO:0000313" key="3">
    <source>
        <dbReference type="Proteomes" id="UP000012960"/>
    </source>
</evidence>